<feature type="binding site" evidence="7">
    <location>
        <position position="101"/>
    </location>
    <ligand>
        <name>Zn(2+)</name>
        <dbReference type="ChEBI" id="CHEBI:29105"/>
    </ligand>
</feature>
<keyword evidence="4 7" id="KW-0963">Cytoplasm</keyword>
<evidence type="ECO:0000259" key="8">
    <source>
        <dbReference type="SMART" id="SM00731"/>
    </source>
</evidence>
<dbReference type="InterPro" id="IPR006640">
    <property type="entry name" value="SprT-like_domain"/>
</dbReference>
<keyword evidence="10" id="KW-1185">Reference proteome</keyword>
<evidence type="ECO:0000256" key="2">
    <source>
        <dbReference type="ARBA" id="ARBA00006591"/>
    </source>
</evidence>
<feature type="domain" description="SprT-like" evidence="8">
    <location>
        <begin position="35"/>
        <end position="184"/>
    </location>
</feature>
<dbReference type="Proteomes" id="UP000094070">
    <property type="component" value="Unassembled WGS sequence"/>
</dbReference>
<dbReference type="RefSeq" id="WP_017024157.1">
    <property type="nucleotide sequence ID" value="NZ_AJYK02000026.1"/>
</dbReference>
<dbReference type="InterPro" id="IPR023483">
    <property type="entry name" value="Uncharacterised_SprT"/>
</dbReference>
<comment type="similarity">
    <text evidence="2 7">Belongs to the SprT family.</text>
</comment>
<keyword evidence="6 7" id="KW-0862">Zinc</keyword>
<dbReference type="PANTHER" id="PTHR38773:SF1">
    <property type="entry name" value="PROTEIN SPRT"/>
    <property type="match status" value="1"/>
</dbReference>
<evidence type="ECO:0000256" key="1">
    <source>
        <dbReference type="ARBA" id="ARBA00004496"/>
    </source>
</evidence>
<dbReference type="PANTHER" id="PTHR38773">
    <property type="entry name" value="PROTEIN SPRT"/>
    <property type="match status" value="1"/>
</dbReference>
<evidence type="ECO:0000256" key="5">
    <source>
        <dbReference type="ARBA" id="ARBA00022723"/>
    </source>
</evidence>
<dbReference type="GO" id="GO:0008270">
    <property type="term" value="F:zinc ion binding"/>
    <property type="evidence" value="ECO:0007669"/>
    <property type="project" value="UniProtKB-UniRule"/>
</dbReference>
<dbReference type="STRING" id="1188252.A1QC_14400"/>
<keyword evidence="5 7" id="KW-0479">Metal-binding</keyword>
<feature type="active site" evidence="7">
    <location>
        <position position="98"/>
    </location>
</feature>
<comment type="caution">
    <text evidence="9">The sequence shown here is derived from an EMBL/GenBank/DDBJ whole genome shotgun (WGS) entry which is preliminary data.</text>
</comment>
<dbReference type="EMBL" id="AJYK02000026">
    <property type="protein sequence ID" value="OEF27757.1"/>
    <property type="molecule type" value="Genomic_DNA"/>
</dbReference>
<dbReference type="InterPro" id="IPR035240">
    <property type="entry name" value="SprT_Zn_ribbon"/>
</dbReference>
<comment type="subcellular location">
    <subcellularLocation>
        <location evidence="1 7">Cytoplasm</location>
    </subcellularLocation>
</comment>
<dbReference type="SMART" id="SM00731">
    <property type="entry name" value="SprT"/>
    <property type="match status" value="1"/>
</dbReference>
<accession>A0A1E5E4K4</accession>
<evidence type="ECO:0000313" key="9">
    <source>
        <dbReference type="EMBL" id="OEF27757.1"/>
    </source>
</evidence>
<protein>
    <recommendedName>
        <fullName evidence="3 7">Protein SprT</fullName>
    </recommendedName>
</protein>
<dbReference type="OrthoDB" id="267364at2"/>
<dbReference type="eggNOG" id="COG3091">
    <property type="taxonomic scope" value="Bacteria"/>
</dbReference>
<organism evidence="9 10">
    <name type="scientific">Vibrio rumoiensis 1S-45</name>
    <dbReference type="NCBI Taxonomy" id="1188252"/>
    <lineage>
        <taxon>Bacteria</taxon>
        <taxon>Pseudomonadati</taxon>
        <taxon>Pseudomonadota</taxon>
        <taxon>Gammaproteobacteria</taxon>
        <taxon>Vibrionales</taxon>
        <taxon>Vibrionaceae</taxon>
        <taxon>Vibrio</taxon>
    </lineage>
</organism>
<dbReference type="GO" id="GO:0005737">
    <property type="term" value="C:cytoplasm"/>
    <property type="evidence" value="ECO:0007669"/>
    <property type="project" value="UniProtKB-SubCell"/>
</dbReference>
<dbReference type="AlphaFoldDB" id="A0A1E5E4K4"/>
<evidence type="ECO:0000256" key="4">
    <source>
        <dbReference type="ARBA" id="ARBA00022490"/>
    </source>
</evidence>
<evidence type="ECO:0000313" key="10">
    <source>
        <dbReference type="Proteomes" id="UP000094070"/>
    </source>
</evidence>
<feature type="binding site" evidence="7">
    <location>
        <position position="97"/>
    </location>
    <ligand>
        <name>Zn(2+)</name>
        <dbReference type="ChEBI" id="CHEBI:29105"/>
    </ligand>
</feature>
<name>A0A1E5E4K4_9VIBR</name>
<dbReference type="Pfam" id="PF10263">
    <property type="entry name" value="SprT-like"/>
    <property type="match status" value="1"/>
</dbReference>
<evidence type="ECO:0000256" key="6">
    <source>
        <dbReference type="ARBA" id="ARBA00022833"/>
    </source>
</evidence>
<evidence type="ECO:0000256" key="7">
    <source>
        <dbReference type="HAMAP-Rule" id="MF_00746"/>
    </source>
</evidence>
<sequence>MPLCCDLSRAGIGITREQLVQSNSIPTSLELSIQQTIELYLQKAEQALECEFAIPTYNFKVRGKVAGKAYLHLWQIRLNPTLLLENQEAFLQHVIPHELAHLITFHQFGRVKPHGKEWQFIMLNVFHIPAQTRHTFDVSSVQGETFLYQCQCRQHELSIRRHNKIQRQQMQYHCTACQSQLIKA</sequence>
<dbReference type="GO" id="GO:0006950">
    <property type="term" value="P:response to stress"/>
    <property type="evidence" value="ECO:0007669"/>
    <property type="project" value="UniProtKB-ARBA"/>
</dbReference>
<dbReference type="Pfam" id="PF17283">
    <property type="entry name" value="Zn_ribbon_SprT"/>
    <property type="match status" value="1"/>
</dbReference>
<reference evidence="9 10" key="1">
    <citation type="journal article" date="2012" name="Science">
        <title>Ecological populations of bacteria act as socially cohesive units of antibiotic production and resistance.</title>
        <authorList>
            <person name="Cordero O.X."/>
            <person name="Wildschutte H."/>
            <person name="Kirkup B."/>
            <person name="Proehl S."/>
            <person name="Ngo L."/>
            <person name="Hussain F."/>
            <person name="Le Roux F."/>
            <person name="Mincer T."/>
            <person name="Polz M.F."/>
        </authorList>
    </citation>
    <scope>NUCLEOTIDE SEQUENCE [LARGE SCALE GENOMIC DNA]</scope>
    <source>
        <strain evidence="9 10">1S-45</strain>
    </source>
</reference>
<evidence type="ECO:0000256" key="3">
    <source>
        <dbReference type="ARBA" id="ARBA00020082"/>
    </source>
</evidence>
<gene>
    <name evidence="7" type="primary">sprT</name>
    <name evidence="9" type="ORF">A1QC_14400</name>
</gene>
<proteinExistence type="inferred from homology"/>
<dbReference type="HAMAP" id="MF_00746">
    <property type="entry name" value="SprT"/>
    <property type="match status" value="1"/>
</dbReference>
<comment type="cofactor">
    <cofactor evidence="7">
        <name>Zn(2+)</name>
        <dbReference type="ChEBI" id="CHEBI:29105"/>
    </cofactor>
    <text evidence="7">Binds 1 zinc ion.</text>
</comment>
<dbReference type="NCBIfam" id="NF003421">
    <property type="entry name" value="PRK04860.1"/>
    <property type="match status" value="1"/>
</dbReference>